<evidence type="ECO:0000256" key="8">
    <source>
        <dbReference type="ARBA" id="ARBA00022692"/>
    </source>
</evidence>
<dbReference type="Gene3D" id="3.40.50.2300">
    <property type="match status" value="1"/>
</dbReference>
<dbReference type="PRINTS" id="PR00344">
    <property type="entry name" value="BCTRLSENSOR"/>
</dbReference>
<dbReference type="PROSITE" id="PS50894">
    <property type="entry name" value="HPT"/>
    <property type="match status" value="1"/>
</dbReference>
<dbReference type="InterPro" id="IPR013656">
    <property type="entry name" value="PAS_4"/>
</dbReference>
<dbReference type="InterPro" id="IPR008207">
    <property type="entry name" value="Sig_transdc_His_kin_Hpt_dom"/>
</dbReference>
<dbReference type="PROSITE" id="PS50109">
    <property type="entry name" value="HIS_KIN"/>
    <property type="match status" value="1"/>
</dbReference>
<evidence type="ECO:0000259" key="18">
    <source>
        <dbReference type="PROSITE" id="PS50109"/>
    </source>
</evidence>
<evidence type="ECO:0000256" key="5">
    <source>
        <dbReference type="ARBA" id="ARBA00022519"/>
    </source>
</evidence>
<feature type="domain" description="PAS" evidence="20">
    <location>
        <begin position="285"/>
        <end position="355"/>
    </location>
</feature>
<evidence type="ECO:0000313" key="23">
    <source>
        <dbReference type="EMBL" id="MCJ2181997.1"/>
    </source>
</evidence>
<keyword evidence="11 17" id="KW-1133">Transmembrane helix</keyword>
<dbReference type="Gene3D" id="1.10.287.130">
    <property type="match status" value="1"/>
</dbReference>
<evidence type="ECO:0000256" key="1">
    <source>
        <dbReference type="ARBA" id="ARBA00000085"/>
    </source>
</evidence>
<feature type="domain" description="Histidine kinase" evidence="18">
    <location>
        <begin position="688"/>
        <end position="908"/>
    </location>
</feature>
<evidence type="ECO:0000259" key="22">
    <source>
        <dbReference type="PROSITE" id="PS50894"/>
    </source>
</evidence>
<dbReference type="InterPro" id="IPR004358">
    <property type="entry name" value="Sig_transdc_His_kin-like_C"/>
</dbReference>
<keyword evidence="16" id="KW-0175">Coiled coil</keyword>
<dbReference type="PROSITE" id="PS50110">
    <property type="entry name" value="RESPONSE_REGULATORY"/>
    <property type="match status" value="1"/>
</dbReference>
<feature type="domain" description="PAS" evidence="20">
    <location>
        <begin position="412"/>
        <end position="464"/>
    </location>
</feature>
<keyword evidence="8 17" id="KW-0812">Transmembrane</keyword>
<feature type="transmembrane region" description="Helical" evidence="17">
    <location>
        <begin position="47"/>
        <end position="64"/>
    </location>
</feature>
<dbReference type="InterPro" id="IPR005467">
    <property type="entry name" value="His_kinase_dom"/>
</dbReference>
<gene>
    <name evidence="23" type="ORF">MTR62_04670</name>
</gene>
<dbReference type="SMART" id="SM00448">
    <property type="entry name" value="REC"/>
    <property type="match status" value="1"/>
</dbReference>
<keyword evidence="6 15" id="KW-0597">Phosphoprotein</keyword>
<dbReference type="CDD" id="cd00130">
    <property type="entry name" value="PAS"/>
    <property type="match status" value="2"/>
</dbReference>
<dbReference type="InterPro" id="IPR001610">
    <property type="entry name" value="PAC"/>
</dbReference>
<dbReference type="PROSITE" id="PS50113">
    <property type="entry name" value="PAC"/>
    <property type="match status" value="3"/>
</dbReference>
<feature type="modified residue" description="Phosphohistidine" evidence="14">
    <location>
        <position position="1116"/>
    </location>
</feature>
<dbReference type="NCBIfam" id="TIGR00229">
    <property type="entry name" value="sensory_box"/>
    <property type="match status" value="2"/>
</dbReference>
<dbReference type="Pfam" id="PF00512">
    <property type="entry name" value="HisKA"/>
    <property type="match status" value="1"/>
</dbReference>
<dbReference type="CDD" id="cd17546">
    <property type="entry name" value="REC_hyHK_CKI1_RcsC-like"/>
    <property type="match status" value="1"/>
</dbReference>
<evidence type="ECO:0000256" key="9">
    <source>
        <dbReference type="ARBA" id="ARBA00022777"/>
    </source>
</evidence>
<evidence type="ECO:0000313" key="24">
    <source>
        <dbReference type="Proteomes" id="UP001162881"/>
    </source>
</evidence>
<evidence type="ECO:0000256" key="2">
    <source>
        <dbReference type="ARBA" id="ARBA00004429"/>
    </source>
</evidence>
<dbReference type="InterPro" id="IPR001789">
    <property type="entry name" value="Sig_transdc_resp-reg_receiver"/>
</dbReference>
<dbReference type="Pfam" id="PF02518">
    <property type="entry name" value="HATPase_c"/>
    <property type="match status" value="1"/>
</dbReference>
<proteinExistence type="predicted"/>
<evidence type="ECO:0000256" key="17">
    <source>
        <dbReference type="SAM" id="Phobius"/>
    </source>
</evidence>
<organism evidence="23 24">
    <name type="scientific">Novosphingobium organovorum</name>
    <dbReference type="NCBI Taxonomy" id="2930092"/>
    <lineage>
        <taxon>Bacteria</taxon>
        <taxon>Pseudomonadati</taxon>
        <taxon>Pseudomonadota</taxon>
        <taxon>Alphaproteobacteria</taxon>
        <taxon>Sphingomonadales</taxon>
        <taxon>Sphingomonadaceae</taxon>
        <taxon>Novosphingobium</taxon>
    </lineage>
</organism>
<dbReference type="InterPro" id="IPR036641">
    <property type="entry name" value="HPT_dom_sf"/>
</dbReference>
<feature type="transmembrane region" description="Helical" evidence="17">
    <location>
        <begin position="102"/>
        <end position="126"/>
    </location>
</feature>
<keyword evidence="4" id="KW-1003">Cell membrane</keyword>
<feature type="domain" description="Response regulatory" evidence="19">
    <location>
        <begin position="934"/>
        <end position="1051"/>
    </location>
</feature>
<keyword evidence="24" id="KW-1185">Reference proteome</keyword>
<comment type="caution">
    <text evidence="23">The sequence shown here is derived from an EMBL/GenBank/DDBJ whole genome shotgun (WGS) entry which is preliminary data.</text>
</comment>
<dbReference type="InterPro" id="IPR036097">
    <property type="entry name" value="HisK_dim/P_sf"/>
</dbReference>
<dbReference type="InterPro" id="IPR000700">
    <property type="entry name" value="PAS-assoc_C"/>
</dbReference>
<feature type="domain" description="PAC" evidence="21">
    <location>
        <begin position="482"/>
        <end position="536"/>
    </location>
</feature>
<evidence type="ECO:0000256" key="10">
    <source>
        <dbReference type="ARBA" id="ARBA00022840"/>
    </source>
</evidence>
<dbReference type="InterPro" id="IPR011006">
    <property type="entry name" value="CheY-like_superfamily"/>
</dbReference>
<feature type="transmembrane region" description="Helical" evidence="17">
    <location>
        <begin position="70"/>
        <end position="90"/>
    </location>
</feature>
<dbReference type="InterPro" id="IPR003594">
    <property type="entry name" value="HATPase_dom"/>
</dbReference>
<keyword evidence="10" id="KW-0067">ATP-binding</keyword>
<evidence type="ECO:0000256" key="11">
    <source>
        <dbReference type="ARBA" id="ARBA00022989"/>
    </source>
</evidence>
<evidence type="ECO:0000256" key="12">
    <source>
        <dbReference type="ARBA" id="ARBA00023012"/>
    </source>
</evidence>
<evidence type="ECO:0000256" key="15">
    <source>
        <dbReference type="PROSITE-ProRule" id="PRU00169"/>
    </source>
</evidence>
<keyword evidence="10" id="KW-0547">Nucleotide-binding</keyword>
<dbReference type="PANTHER" id="PTHR43047">
    <property type="entry name" value="TWO-COMPONENT HISTIDINE PROTEIN KINASE"/>
    <property type="match status" value="1"/>
</dbReference>
<keyword evidence="5" id="KW-0997">Cell inner membrane</keyword>
<dbReference type="InterPro" id="IPR036890">
    <property type="entry name" value="HATPase_C_sf"/>
</dbReference>
<dbReference type="Pfam" id="PF01627">
    <property type="entry name" value="Hpt"/>
    <property type="match status" value="1"/>
</dbReference>
<dbReference type="SUPFAM" id="SSF55785">
    <property type="entry name" value="PYP-like sensor domain (PAS domain)"/>
    <property type="match status" value="3"/>
</dbReference>
<dbReference type="Gene3D" id="1.20.120.160">
    <property type="entry name" value="HPT domain"/>
    <property type="match status" value="1"/>
</dbReference>
<evidence type="ECO:0000256" key="13">
    <source>
        <dbReference type="ARBA" id="ARBA00023136"/>
    </source>
</evidence>
<feature type="coiled-coil region" evidence="16">
    <location>
        <begin position="402"/>
        <end position="429"/>
    </location>
</feature>
<name>A0ABT0BAC2_9SPHN</name>
<protein>
    <recommendedName>
        <fullName evidence="3">histidine kinase</fullName>
        <ecNumber evidence="3">2.7.13.3</ecNumber>
    </recommendedName>
</protein>
<reference evidence="23" key="1">
    <citation type="submission" date="2022-03" db="EMBL/GenBank/DDBJ databases">
        <title>Identification of a novel bacterium isolated from mangrove sediments.</title>
        <authorList>
            <person name="Pan X."/>
        </authorList>
    </citation>
    <scope>NUCLEOTIDE SEQUENCE</scope>
    <source>
        <strain evidence="23">B1949</strain>
    </source>
</reference>
<feature type="transmembrane region" description="Helical" evidence="17">
    <location>
        <begin position="177"/>
        <end position="203"/>
    </location>
</feature>
<dbReference type="Pfam" id="PF00072">
    <property type="entry name" value="Response_reg"/>
    <property type="match status" value="1"/>
</dbReference>
<dbReference type="EC" id="2.7.13.3" evidence="3"/>
<evidence type="ECO:0000256" key="6">
    <source>
        <dbReference type="ARBA" id="ARBA00022553"/>
    </source>
</evidence>
<dbReference type="SUPFAM" id="SSF55874">
    <property type="entry name" value="ATPase domain of HSP90 chaperone/DNA topoisomerase II/histidine kinase"/>
    <property type="match status" value="1"/>
</dbReference>
<dbReference type="InterPro" id="IPR035965">
    <property type="entry name" value="PAS-like_dom_sf"/>
</dbReference>
<evidence type="ECO:0000259" key="20">
    <source>
        <dbReference type="PROSITE" id="PS50112"/>
    </source>
</evidence>
<evidence type="ECO:0000256" key="4">
    <source>
        <dbReference type="ARBA" id="ARBA00022475"/>
    </source>
</evidence>
<dbReference type="EMBL" id="JALHLF010000009">
    <property type="protein sequence ID" value="MCJ2181997.1"/>
    <property type="molecule type" value="Genomic_DNA"/>
</dbReference>
<keyword evidence="7" id="KW-0808">Transferase</keyword>
<dbReference type="Gene3D" id="3.30.450.20">
    <property type="entry name" value="PAS domain"/>
    <property type="match status" value="3"/>
</dbReference>
<dbReference type="InterPro" id="IPR003661">
    <property type="entry name" value="HisK_dim/P_dom"/>
</dbReference>
<feature type="transmembrane region" description="Helical" evidence="17">
    <location>
        <begin position="24"/>
        <end position="40"/>
    </location>
</feature>
<dbReference type="SUPFAM" id="SSF52172">
    <property type="entry name" value="CheY-like"/>
    <property type="match status" value="1"/>
</dbReference>
<dbReference type="InterPro" id="IPR007895">
    <property type="entry name" value="MASE1"/>
</dbReference>
<dbReference type="PANTHER" id="PTHR43047:SF78">
    <property type="entry name" value="SENSORY_REGULATORY PROTEIN RPFC"/>
    <property type="match status" value="1"/>
</dbReference>
<dbReference type="SUPFAM" id="SSF47384">
    <property type="entry name" value="Homodimeric domain of signal transducing histidine kinase"/>
    <property type="match status" value="1"/>
</dbReference>
<feature type="domain" description="PAC" evidence="21">
    <location>
        <begin position="618"/>
        <end position="670"/>
    </location>
</feature>
<dbReference type="SMART" id="SM00388">
    <property type="entry name" value="HisKA"/>
    <property type="match status" value="1"/>
</dbReference>
<dbReference type="SMART" id="SM00387">
    <property type="entry name" value="HATPase_c"/>
    <property type="match status" value="1"/>
</dbReference>
<comment type="subcellular location">
    <subcellularLocation>
        <location evidence="2">Cell inner membrane</location>
        <topology evidence="2">Multi-pass membrane protein</topology>
    </subcellularLocation>
</comment>
<evidence type="ECO:0000256" key="3">
    <source>
        <dbReference type="ARBA" id="ARBA00012438"/>
    </source>
</evidence>
<feature type="domain" description="PAC" evidence="21">
    <location>
        <begin position="358"/>
        <end position="411"/>
    </location>
</feature>
<dbReference type="CDD" id="cd16922">
    <property type="entry name" value="HATPase_EvgS-ArcB-TorS-like"/>
    <property type="match status" value="1"/>
</dbReference>
<dbReference type="SUPFAM" id="SSF47226">
    <property type="entry name" value="Histidine-containing phosphotransfer domain, HPT domain"/>
    <property type="match status" value="1"/>
</dbReference>
<dbReference type="Pfam" id="PF08448">
    <property type="entry name" value="PAS_4"/>
    <property type="match status" value="2"/>
</dbReference>
<keyword evidence="12" id="KW-0902">Two-component regulatory system</keyword>
<evidence type="ECO:0000259" key="19">
    <source>
        <dbReference type="PROSITE" id="PS50110"/>
    </source>
</evidence>
<evidence type="ECO:0000256" key="7">
    <source>
        <dbReference type="ARBA" id="ARBA00022679"/>
    </source>
</evidence>
<evidence type="ECO:0000256" key="16">
    <source>
        <dbReference type="SAM" id="Coils"/>
    </source>
</evidence>
<dbReference type="CDD" id="cd00082">
    <property type="entry name" value="HisKA"/>
    <property type="match status" value="1"/>
</dbReference>
<feature type="modified residue" description="4-aspartylphosphate" evidence="15">
    <location>
        <position position="983"/>
    </location>
</feature>
<sequence>MLGYVLATAGGSFALTRHDPSFAAFWPSNAGVLAAVLIGAPRYRVELVALASLVLFVTAALFGVDPIDNLVFVLANAIEITVACVLIEYSQERRVNLTNLRGLAQFLCACMGPAPMVSGALLALVALVRGEGRVLEHAAEWQVSHALGLIAIVPLVLSAYSTLVLRGRSRRTDPVELAFHALALAAVSVIVFAQPLALTYLVLPFVCLAVFRTGFLGAGLAALIVASISVALTLKGLGPIAAATADPAQRLMLVQLFIGSCVLTALPIAVVLGERDRLTSSVGASERRFRELAEAAPIGICAIDEANTITYANAGMAAMTGLPAASLLGQRIGRTLPDHQRRALDEALEVCRRGSGFADVALRVAAYQGGEDRWFQTRFAALSGQDGEVAAHIAVATDVTALHRSQQRLEQQERELRLLADNANDLICRIDQHGRIAYASQASERLFALPAGQLAGQSFLAHVVAVDRTFVGQAIAELGCGSNSETRTFRWHTGTGRDVWVEAAFRPIESPREARQFVVAVREISDRKAAQDALETTNTRLRHANHLLLVAEDLAAMGHWSFDAGAQRVEWSRTLAAMLGFDPEAPPGLAQVFGAIERRDAAGLRAALKRVLRKGGGFERRIRLREGLASSRVMEVHGNAQVASDGRITGLFGVCQDVTGRIEIEHELRKARDAAMSAAEARSRFIAVMSHEIRTPMTGVLATFAILARHKDAIAWPVADMPQLIATTQAQARALMVTLDNVLDYAKLEAGRQEVDGVEFDPNVTLGDAIDVFAARARAKGIGLDYSADVPFLVVGDPGRVQQVVSNLISNAVKFTETGQVEARCERLDAQRYRITVTDTGIGIAPEAIARVLQPFAQADARVARRFGGTGLGLAITRELLDLMGGTLSVESTPGEGSCFRVTLPIRAAGAPARDAPSAPASPSARAALPEGLRVLVIDDTDATRLAAQAQLGVLGCSVAGVPSGLDGVLRALDERFDVILVDSAMDGLDGEATIRLLRALPEGRGTVPILGYTAYSENVRRDALIAAGAFDIVPKPFTEAIVCEVIARACAAAPVGVGGEGAEEDDSFLAALPVEARAELLGHARADIARLGLAFARAASSQAPADEAGLARTVHALKGVAGSYGFERLDALCRVFETVRAYGEGVPVTLIEAFDRECAQAG</sequence>
<dbReference type="Pfam" id="PF05231">
    <property type="entry name" value="MASE1"/>
    <property type="match status" value="1"/>
</dbReference>
<comment type="catalytic activity">
    <reaction evidence="1">
        <text>ATP + protein L-histidine = ADP + protein N-phospho-L-histidine.</text>
        <dbReference type="EC" id="2.7.13.3"/>
    </reaction>
</comment>
<feature type="domain" description="HPt" evidence="22">
    <location>
        <begin position="1070"/>
        <end position="1163"/>
    </location>
</feature>
<dbReference type="RefSeq" id="WP_244017453.1">
    <property type="nucleotide sequence ID" value="NZ_JALHLF010000009.1"/>
</dbReference>
<evidence type="ECO:0000256" key="14">
    <source>
        <dbReference type="PROSITE-ProRule" id="PRU00110"/>
    </source>
</evidence>
<keyword evidence="9" id="KW-0418">Kinase</keyword>
<dbReference type="SMART" id="SM00086">
    <property type="entry name" value="PAC"/>
    <property type="match status" value="3"/>
</dbReference>
<feature type="transmembrane region" description="Helical" evidence="17">
    <location>
        <begin position="146"/>
        <end position="165"/>
    </location>
</feature>
<dbReference type="InterPro" id="IPR000014">
    <property type="entry name" value="PAS"/>
</dbReference>
<keyword evidence="13 17" id="KW-0472">Membrane</keyword>
<dbReference type="PROSITE" id="PS50112">
    <property type="entry name" value="PAS"/>
    <property type="match status" value="2"/>
</dbReference>
<dbReference type="Gene3D" id="3.30.565.10">
    <property type="entry name" value="Histidine kinase-like ATPase, C-terminal domain"/>
    <property type="match status" value="1"/>
</dbReference>
<evidence type="ECO:0000259" key="21">
    <source>
        <dbReference type="PROSITE" id="PS50113"/>
    </source>
</evidence>
<feature type="transmembrane region" description="Helical" evidence="17">
    <location>
        <begin position="253"/>
        <end position="272"/>
    </location>
</feature>
<feature type="transmembrane region" description="Helical" evidence="17">
    <location>
        <begin position="209"/>
        <end position="232"/>
    </location>
</feature>
<accession>A0ABT0BAC2</accession>
<dbReference type="SMART" id="SM00091">
    <property type="entry name" value="PAS"/>
    <property type="match status" value="3"/>
</dbReference>
<dbReference type="Proteomes" id="UP001162881">
    <property type="component" value="Unassembled WGS sequence"/>
</dbReference>